<feature type="domain" description="OBG-type G" evidence="4">
    <location>
        <begin position="159"/>
        <end position="321"/>
    </location>
</feature>
<reference evidence="6" key="1">
    <citation type="submission" date="2018-05" db="EMBL/GenBank/DDBJ databases">
        <authorList>
            <person name="Lanie J.A."/>
            <person name="Ng W.-L."/>
            <person name="Kazmierczak K.M."/>
            <person name="Andrzejewski T.M."/>
            <person name="Davidsen T.M."/>
            <person name="Wayne K.J."/>
            <person name="Tettelin H."/>
            <person name="Glass J.I."/>
            <person name="Rusch D."/>
            <person name="Podicherti R."/>
            <person name="Tsui H.-C.T."/>
            <person name="Winkler M.E."/>
        </authorList>
    </citation>
    <scope>NUCLEOTIDE SEQUENCE</scope>
</reference>
<dbReference type="PROSITE" id="PS00905">
    <property type="entry name" value="GTP1_OBG"/>
    <property type="match status" value="1"/>
</dbReference>
<dbReference type="NCBIfam" id="TIGR02729">
    <property type="entry name" value="Obg_CgtA"/>
    <property type="match status" value="1"/>
</dbReference>
<dbReference type="NCBIfam" id="NF008956">
    <property type="entry name" value="PRK12299.1"/>
    <property type="match status" value="1"/>
</dbReference>
<dbReference type="PANTHER" id="PTHR11702:SF31">
    <property type="entry name" value="MITOCHONDRIAL RIBOSOME-ASSOCIATED GTPASE 2"/>
    <property type="match status" value="1"/>
</dbReference>
<dbReference type="InterPro" id="IPR006169">
    <property type="entry name" value="GTP1_OBG_dom"/>
</dbReference>
<dbReference type="InterPro" id="IPR045086">
    <property type="entry name" value="OBG_GTPase"/>
</dbReference>
<dbReference type="SUPFAM" id="SSF52540">
    <property type="entry name" value="P-loop containing nucleoside triphosphate hydrolases"/>
    <property type="match status" value="1"/>
</dbReference>
<comment type="similarity">
    <text evidence="1">Belongs to the TRAFAC class OBG-HflX-like GTPase superfamily. OBG GTPase family.</text>
</comment>
<feature type="domain" description="Obg" evidence="5">
    <location>
        <begin position="1"/>
        <end position="158"/>
    </location>
</feature>
<dbReference type="InterPro" id="IPR014100">
    <property type="entry name" value="GTP-bd_Obg/CgtA"/>
</dbReference>
<dbReference type="FunFam" id="2.70.210.12:FF:000001">
    <property type="entry name" value="GTPase Obg"/>
    <property type="match status" value="1"/>
</dbReference>
<dbReference type="InterPro" id="IPR006073">
    <property type="entry name" value="GTP-bd"/>
</dbReference>
<keyword evidence="2" id="KW-0547">Nucleotide-binding</keyword>
<evidence type="ECO:0000313" key="6">
    <source>
        <dbReference type="EMBL" id="SVA57987.1"/>
    </source>
</evidence>
<dbReference type="PROSITE" id="PS51710">
    <property type="entry name" value="G_OBG"/>
    <property type="match status" value="1"/>
</dbReference>
<evidence type="ECO:0000259" key="4">
    <source>
        <dbReference type="PROSITE" id="PS51710"/>
    </source>
</evidence>
<dbReference type="PROSITE" id="PS51883">
    <property type="entry name" value="OBG"/>
    <property type="match status" value="1"/>
</dbReference>
<sequence>MFIDFTEVELVAGNGGKGAVHFRREKFVPKGGPDGGDGGRGGHIYFKADANLHTLQDVRYRRKYKADDGGAGGGSRKAGKGGKDVTVLVPVGTLIRKKDDHTIVADLVENGEEIIVCKGGIGGKGNIRFKTATNRAPRKAQPGLPGETGHYEIELKVLADVGLVGLPNAGKSTLLSRISAARPKIADYPFTTLEPNLGIVKYGDYSSFVMADIPGLIEGASDGKGLGHQFLKHIERNKILLYLIDGTDETPFQSFKTLENEILQFNPDLDIKPVLICRTKSDIGNELAEEWGKFDQDILVISAVSGDGLENLISTLAKAVQ</sequence>
<organism evidence="6">
    <name type="scientific">marine metagenome</name>
    <dbReference type="NCBI Taxonomy" id="408172"/>
    <lineage>
        <taxon>unclassified sequences</taxon>
        <taxon>metagenomes</taxon>
        <taxon>ecological metagenomes</taxon>
    </lineage>
</organism>
<dbReference type="Pfam" id="PF01018">
    <property type="entry name" value="GTP1_OBG"/>
    <property type="match status" value="1"/>
</dbReference>
<evidence type="ECO:0000259" key="5">
    <source>
        <dbReference type="PROSITE" id="PS51883"/>
    </source>
</evidence>
<evidence type="ECO:0000256" key="1">
    <source>
        <dbReference type="ARBA" id="ARBA00007699"/>
    </source>
</evidence>
<dbReference type="PANTHER" id="PTHR11702">
    <property type="entry name" value="DEVELOPMENTALLY REGULATED GTP-BINDING PROTEIN-RELATED"/>
    <property type="match status" value="1"/>
</dbReference>
<name>A0A381X1D8_9ZZZZ</name>
<dbReference type="CDD" id="cd01898">
    <property type="entry name" value="Obg"/>
    <property type="match status" value="1"/>
</dbReference>
<dbReference type="AlphaFoldDB" id="A0A381X1D8"/>
<dbReference type="Gene3D" id="2.70.210.12">
    <property type="entry name" value="GTP1/OBG domain"/>
    <property type="match status" value="1"/>
</dbReference>
<dbReference type="Pfam" id="PF01926">
    <property type="entry name" value="MMR_HSR1"/>
    <property type="match status" value="1"/>
</dbReference>
<dbReference type="GO" id="GO:0005525">
    <property type="term" value="F:GTP binding"/>
    <property type="evidence" value="ECO:0007669"/>
    <property type="project" value="UniProtKB-KW"/>
</dbReference>
<proteinExistence type="inferred from homology"/>
<accession>A0A381X1D8</accession>
<dbReference type="PRINTS" id="PR00326">
    <property type="entry name" value="GTP1OBG"/>
</dbReference>
<dbReference type="InterPro" id="IPR006074">
    <property type="entry name" value="GTP1-OBG_CS"/>
</dbReference>
<gene>
    <name evidence="6" type="ORF">METZ01_LOCUS110841</name>
</gene>
<dbReference type="Gene3D" id="3.40.50.300">
    <property type="entry name" value="P-loop containing nucleotide triphosphate hydrolases"/>
    <property type="match status" value="1"/>
</dbReference>
<dbReference type="InterPro" id="IPR027417">
    <property type="entry name" value="P-loop_NTPase"/>
</dbReference>
<dbReference type="HAMAP" id="MF_01454">
    <property type="entry name" value="GTPase_Obg"/>
    <property type="match status" value="1"/>
</dbReference>
<protein>
    <recommendedName>
        <fullName evidence="7">OBG-type G domain-containing protein</fullName>
    </recommendedName>
</protein>
<keyword evidence="3" id="KW-0342">GTP-binding</keyword>
<dbReference type="EMBL" id="UINC01013417">
    <property type="protein sequence ID" value="SVA57987.1"/>
    <property type="molecule type" value="Genomic_DNA"/>
</dbReference>
<dbReference type="SUPFAM" id="SSF82051">
    <property type="entry name" value="Obg GTP-binding protein N-terminal domain"/>
    <property type="match status" value="1"/>
</dbReference>
<evidence type="ECO:0008006" key="7">
    <source>
        <dbReference type="Google" id="ProtNLM"/>
    </source>
</evidence>
<dbReference type="InterPro" id="IPR031167">
    <property type="entry name" value="G_OBG"/>
</dbReference>
<dbReference type="PIRSF" id="PIRSF002401">
    <property type="entry name" value="GTP_bd_Obg/CgtA"/>
    <property type="match status" value="1"/>
</dbReference>
<dbReference type="GO" id="GO:0003924">
    <property type="term" value="F:GTPase activity"/>
    <property type="evidence" value="ECO:0007669"/>
    <property type="project" value="InterPro"/>
</dbReference>
<evidence type="ECO:0000256" key="3">
    <source>
        <dbReference type="ARBA" id="ARBA00023134"/>
    </source>
</evidence>
<dbReference type="GO" id="GO:0000287">
    <property type="term" value="F:magnesium ion binding"/>
    <property type="evidence" value="ECO:0007669"/>
    <property type="project" value="InterPro"/>
</dbReference>
<dbReference type="InterPro" id="IPR036726">
    <property type="entry name" value="GTP1_OBG_dom_sf"/>
</dbReference>
<dbReference type="NCBIfam" id="NF008955">
    <property type="entry name" value="PRK12297.1"/>
    <property type="match status" value="1"/>
</dbReference>
<evidence type="ECO:0000256" key="2">
    <source>
        <dbReference type="ARBA" id="ARBA00022741"/>
    </source>
</evidence>